<organism evidence="3 4">
    <name type="scientific">Kribbella flavida (strain DSM 17836 / JCM 10339 / NBRC 14399)</name>
    <dbReference type="NCBI Taxonomy" id="479435"/>
    <lineage>
        <taxon>Bacteria</taxon>
        <taxon>Bacillati</taxon>
        <taxon>Actinomycetota</taxon>
        <taxon>Actinomycetes</taxon>
        <taxon>Propionibacteriales</taxon>
        <taxon>Kribbellaceae</taxon>
        <taxon>Kribbella</taxon>
    </lineage>
</organism>
<dbReference type="SUPFAM" id="SSF52499">
    <property type="entry name" value="Isochorismatase-like hydrolases"/>
    <property type="match status" value="1"/>
</dbReference>
<name>D2PPL4_KRIFD</name>
<accession>D2PPL4</accession>
<dbReference type="Proteomes" id="UP000007967">
    <property type="component" value="Chromosome"/>
</dbReference>
<dbReference type="InterPro" id="IPR036380">
    <property type="entry name" value="Isochorismatase-like_sf"/>
</dbReference>
<feature type="domain" description="Isochorismatase-like" evidence="2">
    <location>
        <begin position="8"/>
        <end position="165"/>
    </location>
</feature>
<evidence type="ECO:0000313" key="3">
    <source>
        <dbReference type="EMBL" id="ADB30976.1"/>
    </source>
</evidence>
<proteinExistence type="predicted"/>
<evidence type="ECO:0000259" key="2">
    <source>
        <dbReference type="Pfam" id="PF00857"/>
    </source>
</evidence>
<dbReference type="EMBL" id="CP001736">
    <property type="protein sequence ID" value="ADB30976.1"/>
    <property type="molecule type" value="Genomic_DNA"/>
</dbReference>
<dbReference type="GO" id="GO:0016787">
    <property type="term" value="F:hydrolase activity"/>
    <property type="evidence" value="ECO:0007669"/>
    <property type="project" value="UniProtKB-KW"/>
</dbReference>
<reference evidence="3 4" key="2">
    <citation type="journal article" date="2010" name="Stand. Genomic Sci.">
        <title>Complete genome sequence of Kribbella flavida type strain (IFO 14399).</title>
        <authorList>
            <person name="Pukall R."/>
            <person name="Lapidus A."/>
            <person name="Glavina Del Rio T."/>
            <person name="Copeland A."/>
            <person name="Tice H."/>
            <person name="Cheng J.-F."/>
            <person name="Lucas S."/>
            <person name="Chen F."/>
            <person name="Nolan M."/>
            <person name="LaButti K."/>
            <person name="Pati A."/>
            <person name="Ivanova N."/>
            <person name="Mavrommatis K."/>
            <person name="Mikhailova N."/>
            <person name="Pitluck S."/>
            <person name="Bruce D."/>
            <person name="Goodwin L."/>
            <person name="Land M."/>
            <person name="Hauser L."/>
            <person name="Chang Y.-J."/>
            <person name="Jeffries C.D."/>
            <person name="Chen A."/>
            <person name="Palaniappan K."/>
            <person name="Chain P."/>
            <person name="Rohde M."/>
            <person name="Goeker M."/>
            <person name="Bristow J."/>
            <person name="Eisen J.A."/>
            <person name="Markowitz V."/>
            <person name="Hugenholtz P."/>
            <person name="Kyrpides N.C."/>
            <person name="Klenk H.-P."/>
            <person name="Brettin T."/>
        </authorList>
    </citation>
    <scope>NUCLEOTIDE SEQUENCE [LARGE SCALE GENOMIC DNA]</scope>
    <source>
        <strain evidence="4">DSM 17836 / JCM 10339 / NBRC 14399</strain>
    </source>
</reference>
<dbReference type="Gene3D" id="3.40.50.850">
    <property type="entry name" value="Isochorismatase-like"/>
    <property type="match status" value="1"/>
</dbReference>
<evidence type="ECO:0000313" key="4">
    <source>
        <dbReference type="Proteomes" id="UP000007967"/>
    </source>
</evidence>
<evidence type="ECO:0000256" key="1">
    <source>
        <dbReference type="ARBA" id="ARBA00022801"/>
    </source>
</evidence>
<sequence>MTLEPRRTALVLIDLMPRIIALETAPLSGADVLERCIALAQATRSVGGLVVHVRVERPGVGIQPEGSELAPELDPQPGDLEIVKRSVGAFPGTGLDEALRSRDIDTIALGGIATNFGVESTGRAADDHGYRTIYLSDAMTGLDRAAHDFAISYVFPRFGTVTTGAEYVAALSPQRD</sequence>
<keyword evidence="4" id="KW-1185">Reference proteome</keyword>
<dbReference type="Pfam" id="PF00857">
    <property type="entry name" value="Isochorismatase"/>
    <property type="match status" value="1"/>
</dbReference>
<dbReference type="InterPro" id="IPR050272">
    <property type="entry name" value="Isochorismatase-like_hydrls"/>
</dbReference>
<protein>
    <submittedName>
        <fullName evidence="3">Isochorismatase hydrolase</fullName>
    </submittedName>
</protein>
<dbReference type="PANTHER" id="PTHR43540:SF7">
    <property type="entry name" value="ISOCHORISMATASE FAMILY PROTEIN YECD"/>
    <property type="match status" value="1"/>
</dbReference>
<dbReference type="AlphaFoldDB" id="D2PPL4"/>
<dbReference type="PANTHER" id="PTHR43540">
    <property type="entry name" value="PEROXYUREIDOACRYLATE/UREIDOACRYLATE AMIDOHYDROLASE-RELATED"/>
    <property type="match status" value="1"/>
</dbReference>
<dbReference type="STRING" id="479435.Kfla_1882"/>
<dbReference type="eggNOG" id="COG1335">
    <property type="taxonomic scope" value="Bacteria"/>
</dbReference>
<gene>
    <name evidence="3" type="ordered locus">Kfla_1882</name>
</gene>
<dbReference type="HOGENOM" id="CLU_068979_8_2_11"/>
<dbReference type="KEGG" id="kfl:Kfla_1882"/>
<keyword evidence="1 3" id="KW-0378">Hydrolase</keyword>
<dbReference type="InterPro" id="IPR000868">
    <property type="entry name" value="Isochorismatase-like_dom"/>
</dbReference>
<reference evidence="4" key="1">
    <citation type="submission" date="2009-09" db="EMBL/GenBank/DDBJ databases">
        <title>The complete genome of Kribbella flavida DSM 17836.</title>
        <authorList>
            <consortium name="US DOE Joint Genome Institute (JGI-PGF)"/>
            <person name="Lucas S."/>
            <person name="Copeland A."/>
            <person name="Lapidus A."/>
            <person name="Glavina del Rio T."/>
            <person name="Dalin E."/>
            <person name="Tice H."/>
            <person name="Bruce D."/>
            <person name="Goodwin L."/>
            <person name="Pitluck S."/>
            <person name="Kyrpides N."/>
            <person name="Mavromatis K."/>
            <person name="Ivanova N."/>
            <person name="Saunders E."/>
            <person name="Brettin T."/>
            <person name="Detter J.C."/>
            <person name="Han C."/>
            <person name="Larimer F."/>
            <person name="Land M."/>
            <person name="Hauser L."/>
            <person name="Markowitz V."/>
            <person name="Cheng J.-F."/>
            <person name="Hugenholtz P."/>
            <person name="Woyke T."/>
            <person name="Wu D."/>
            <person name="Pukall R."/>
            <person name="Klenk H.-P."/>
            <person name="Eisen J.A."/>
        </authorList>
    </citation>
    <scope>NUCLEOTIDE SEQUENCE [LARGE SCALE GENOMIC DNA]</scope>
    <source>
        <strain evidence="4">DSM 17836 / JCM 10339 / NBRC 14399</strain>
    </source>
</reference>
<dbReference type="CDD" id="cd00431">
    <property type="entry name" value="cysteine_hydrolases"/>
    <property type="match status" value="1"/>
</dbReference>